<evidence type="ECO:0000313" key="1">
    <source>
        <dbReference type="EMBL" id="MZR12809.1"/>
    </source>
</evidence>
<accession>A0A845M1A3</accession>
<organism evidence="1 2">
    <name type="scientific">Maritimibacter harenae</name>
    <dbReference type="NCBI Taxonomy" id="2606218"/>
    <lineage>
        <taxon>Bacteria</taxon>
        <taxon>Pseudomonadati</taxon>
        <taxon>Pseudomonadota</taxon>
        <taxon>Alphaproteobacteria</taxon>
        <taxon>Rhodobacterales</taxon>
        <taxon>Roseobacteraceae</taxon>
        <taxon>Maritimibacter</taxon>
    </lineage>
</organism>
<sequence>MTFSILARDPATGLMGGAAATGSLCVGGWVLRGRADAGLSASQGASPSTLWGEAAITALAEGESATDAVTRITGADRGRDARQLSALGLSGPGAAFSGSANGPEIADMLFDGGVAAGNLLSSVDVIPALVDGFLGASGDLPHRLLEGLIAAQAAGSDSRGLFSAALLVVGRDRAPLTLRIDYSEDPLTDLADLLERATSGEYQFWAHQVPTLDNPERTLD</sequence>
<dbReference type="InterPro" id="IPR010430">
    <property type="entry name" value="DUF1028"/>
</dbReference>
<evidence type="ECO:0000313" key="2">
    <source>
        <dbReference type="Proteomes" id="UP000467322"/>
    </source>
</evidence>
<keyword evidence="2" id="KW-1185">Reference proteome</keyword>
<dbReference type="PANTHER" id="PTHR39328:SF1">
    <property type="entry name" value="BLL2871 PROTEIN"/>
    <property type="match status" value="1"/>
</dbReference>
<proteinExistence type="predicted"/>
<dbReference type="Pfam" id="PF06267">
    <property type="entry name" value="DUF1028"/>
    <property type="match status" value="1"/>
</dbReference>
<dbReference type="InterPro" id="IPR029055">
    <property type="entry name" value="Ntn_hydrolases_N"/>
</dbReference>
<dbReference type="SUPFAM" id="SSF56235">
    <property type="entry name" value="N-terminal nucleophile aminohydrolases (Ntn hydrolases)"/>
    <property type="match status" value="1"/>
</dbReference>
<comment type="caution">
    <text evidence="1">The sequence shown here is derived from an EMBL/GenBank/DDBJ whole genome shotgun (WGS) entry which is preliminary data.</text>
</comment>
<dbReference type="EMBL" id="WTUX01000011">
    <property type="protein sequence ID" value="MZR12809.1"/>
    <property type="molecule type" value="Genomic_DNA"/>
</dbReference>
<gene>
    <name evidence="1" type="ORF">GQE99_07220</name>
</gene>
<dbReference type="RefSeq" id="WP_161350935.1">
    <property type="nucleotide sequence ID" value="NZ_WTUX01000011.1"/>
</dbReference>
<protein>
    <submittedName>
        <fullName evidence="1">DUF1028 domain-containing protein</fullName>
    </submittedName>
</protein>
<reference evidence="1 2" key="1">
    <citation type="submission" date="2019-12" db="EMBL/GenBank/DDBJ databases">
        <title>Maritimibacter sp. nov. sp. isolated from sea sand.</title>
        <authorList>
            <person name="Kim J."/>
            <person name="Jeong S.E."/>
            <person name="Jung H.S."/>
            <person name="Jeon C.O."/>
        </authorList>
    </citation>
    <scope>NUCLEOTIDE SEQUENCE [LARGE SCALE GENOMIC DNA]</scope>
    <source>
        <strain evidence="1 2">DP07</strain>
    </source>
</reference>
<name>A0A845M1A3_9RHOB</name>
<dbReference type="Gene3D" id="3.60.20.10">
    <property type="entry name" value="Glutamine Phosphoribosylpyrophosphate, subunit 1, domain 1"/>
    <property type="match status" value="1"/>
</dbReference>
<dbReference type="Proteomes" id="UP000467322">
    <property type="component" value="Unassembled WGS sequence"/>
</dbReference>
<dbReference type="AlphaFoldDB" id="A0A845M1A3"/>
<dbReference type="PANTHER" id="PTHR39328">
    <property type="entry name" value="BLL2871 PROTEIN"/>
    <property type="match status" value="1"/>
</dbReference>